<organism evidence="2 3">
    <name type="scientific">Bionectria ochroleuca</name>
    <name type="common">Gliocladium roseum</name>
    <dbReference type="NCBI Taxonomy" id="29856"/>
    <lineage>
        <taxon>Eukaryota</taxon>
        <taxon>Fungi</taxon>
        <taxon>Dikarya</taxon>
        <taxon>Ascomycota</taxon>
        <taxon>Pezizomycotina</taxon>
        <taxon>Sordariomycetes</taxon>
        <taxon>Hypocreomycetidae</taxon>
        <taxon>Hypocreales</taxon>
        <taxon>Bionectriaceae</taxon>
        <taxon>Clonostachys</taxon>
    </lineage>
</organism>
<reference evidence="2 3" key="1">
    <citation type="submission" date="2019-06" db="EMBL/GenBank/DDBJ databases">
        <authorList>
            <person name="Broberg M."/>
        </authorList>
    </citation>
    <scope>NUCLEOTIDE SEQUENCE [LARGE SCALE GENOMIC DNA]</scope>
</reference>
<feature type="region of interest" description="Disordered" evidence="1">
    <location>
        <begin position="268"/>
        <end position="297"/>
    </location>
</feature>
<feature type="region of interest" description="Disordered" evidence="1">
    <location>
        <begin position="381"/>
        <end position="415"/>
    </location>
</feature>
<evidence type="ECO:0000313" key="2">
    <source>
        <dbReference type="EMBL" id="VUC27248.1"/>
    </source>
</evidence>
<accession>A0ABY6U8F4</accession>
<keyword evidence="3" id="KW-1185">Reference proteome</keyword>
<evidence type="ECO:0008006" key="4">
    <source>
        <dbReference type="Google" id="ProtNLM"/>
    </source>
</evidence>
<evidence type="ECO:0000313" key="3">
    <source>
        <dbReference type="Proteomes" id="UP000766486"/>
    </source>
</evidence>
<comment type="caution">
    <text evidence="2">The sequence shown here is derived from an EMBL/GenBank/DDBJ whole genome shotgun (WGS) entry which is preliminary data.</text>
</comment>
<feature type="compositionally biased region" description="Low complexity" evidence="1">
    <location>
        <begin position="270"/>
        <end position="290"/>
    </location>
</feature>
<sequence length="509" mass="59110">MGLAELPTELLWLILERLYCPADLHSAFCASPFLLQAYLAARERIIASMLARVILPVAQRHAIATTGGPVAPKKEQLGGLWNFLEGYFDDEEHDRPTAFPSDRLKLMKLMLLHAQVEQFVEQYYEEAKEHYILFLERQAASNSLEPPPEFAKLSRTEMARFQRAFYRYELYSRCFGVSTRDKWASSCPMEAHYEHFLGRLEPWEVEEMCCVHQFLMGRIAPILGKMQDDIIAMVLNHQVKPTGHESTEYSELRIDDTLAHSETLLIPDNRGSISSSRRDISQGQQSSQNISKDEVPNSDDLCEFQGLAESKLRLFSSQERIWFYHWISDVTSFGLMYIKGFLDSPRDVQYDLFRRNASKRRNFLPHVLKNINFDRLRGIEQEEDQHASPSPITSEEDENNKDGRNNHESLSSPNLGYEMFKDGPSYPTIPFYDNEYWPLRRLGYVFWDSSRVLEPSFRDCLADARDGNDREFDFTNKPSAEEILKGVKLPRRAMGEIREKFGLWPRNMD</sequence>
<gene>
    <name evidence="2" type="ORF">CLO192961_LOCUS208360</name>
</gene>
<protein>
    <recommendedName>
        <fullName evidence="4">F-box domain-containing protein</fullName>
    </recommendedName>
</protein>
<name>A0ABY6U8F4_BIOOC</name>
<evidence type="ECO:0000256" key="1">
    <source>
        <dbReference type="SAM" id="MobiDB-lite"/>
    </source>
</evidence>
<dbReference type="Proteomes" id="UP000766486">
    <property type="component" value="Unassembled WGS sequence"/>
</dbReference>
<dbReference type="EMBL" id="CABFNS010000767">
    <property type="protein sequence ID" value="VUC27248.1"/>
    <property type="molecule type" value="Genomic_DNA"/>
</dbReference>
<proteinExistence type="predicted"/>